<evidence type="ECO:0000313" key="7">
    <source>
        <dbReference type="EMBL" id="QNN67364.1"/>
    </source>
</evidence>
<feature type="transmembrane region" description="Helical" evidence="6">
    <location>
        <begin position="224"/>
        <end position="249"/>
    </location>
</feature>
<dbReference type="PANTHER" id="PTHR42770:SF7">
    <property type="entry name" value="MEMBRANE PROTEIN"/>
    <property type="match status" value="1"/>
</dbReference>
<comment type="subcellular location">
    <subcellularLocation>
        <location evidence="1">Cell membrane</location>
        <topology evidence="1">Multi-pass membrane protein</topology>
    </subcellularLocation>
</comment>
<dbReference type="AlphaFoldDB" id="A0A7G9SHN9"/>
<dbReference type="EMBL" id="CP060718">
    <property type="protein sequence ID" value="QNN67364.1"/>
    <property type="molecule type" value="Genomic_DNA"/>
</dbReference>
<proteinExistence type="predicted"/>
<name>A0A7G9SHN9_9SPHN</name>
<dbReference type="InterPro" id="IPR050367">
    <property type="entry name" value="APC_superfamily"/>
</dbReference>
<dbReference type="Proteomes" id="UP000515971">
    <property type="component" value="Chromosome"/>
</dbReference>
<dbReference type="GO" id="GO:0022857">
    <property type="term" value="F:transmembrane transporter activity"/>
    <property type="evidence" value="ECO:0007669"/>
    <property type="project" value="InterPro"/>
</dbReference>
<evidence type="ECO:0000256" key="2">
    <source>
        <dbReference type="ARBA" id="ARBA00022475"/>
    </source>
</evidence>
<gene>
    <name evidence="7" type="ORF">H9L13_12330</name>
</gene>
<evidence type="ECO:0000256" key="4">
    <source>
        <dbReference type="ARBA" id="ARBA00022989"/>
    </source>
</evidence>
<feature type="transmembrane region" description="Helical" evidence="6">
    <location>
        <begin position="47"/>
        <end position="70"/>
    </location>
</feature>
<feature type="transmembrane region" description="Helical" evidence="6">
    <location>
        <begin position="373"/>
        <end position="391"/>
    </location>
</feature>
<keyword evidence="2" id="KW-1003">Cell membrane</keyword>
<evidence type="ECO:0000256" key="6">
    <source>
        <dbReference type="SAM" id="Phobius"/>
    </source>
</evidence>
<feature type="transmembrane region" description="Helical" evidence="6">
    <location>
        <begin position="324"/>
        <end position="343"/>
    </location>
</feature>
<dbReference type="KEGG" id="slut:H9L13_12330"/>
<dbReference type="GO" id="GO:0005886">
    <property type="term" value="C:plasma membrane"/>
    <property type="evidence" value="ECO:0007669"/>
    <property type="project" value="UniProtKB-SubCell"/>
</dbReference>
<evidence type="ECO:0000256" key="5">
    <source>
        <dbReference type="ARBA" id="ARBA00023136"/>
    </source>
</evidence>
<feature type="transmembrane region" description="Helical" evidence="6">
    <location>
        <begin position="269"/>
        <end position="293"/>
    </location>
</feature>
<keyword evidence="4 6" id="KW-1133">Transmembrane helix</keyword>
<dbReference type="PIRSF" id="PIRSF006060">
    <property type="entry name" value="AA_transporter"/>
    <property type="match status" value="1"/>
</dbReference>
<sequence length="423" mass="43816">MNDTPPRLERRIGLGGAVMLSFNGAVGAAIFALPATLAADFGAFSPWLFPLIAIGAMLVIWPFSRSVAAFPESGGPATYGRAFGRFAGFELGWIFYVARAAAFAANANVLIAYLGRWVPAVEQGVIRASILAVVTLGLAIANLVGVERALRLLAGLTLLKALPLLIAALAALVLFAPIPAPGAPPALSEFEAGALLVFYAFVGFENLVVPAGETKQPATTLPRAILLSILVTTTLYFLVQLAFVTMFPTGGADADAPLIDLGRRLAGPAGAAILMVAAISSLGGNLHGIMAAVPRVTSAMGERGDLPAWFARVQRKYQTPANSILFFALFAGTLAVSGSFVWLAVVSTLARMIIYAVTIAALPRAPGKPRVTAGHWAIGAAGILVCVWAAAQADAKAWLTLGILSVAGVLLYALATFARGKTP</sequence>
<protein>
    <submittedName>
        <fullName evidence="7">Amino acid permease</fullName>
    </submittedName>
</protein>
<feature type="transmembrane region" description="Helical" evidence="6">
    <location>
        <begin position="12"/>
        <end position="35"/>
    </location>
</feature>
<dbReference type="InterPro" id="IPR002293">
    <property type="entry name" value="AA/rel_permease1"/>
</dbReference>
<keyword evidence="5 6" id="KW-0472">Membrane</keyword>
<feature type="transmembrane region" description="Helical" evidence="6">
    <location>
        <begin position="126"/>
        <end position="146"/>
    </location>
</feature>
<feature type="transmembrane region" description="Helical" evidence="6">
    <location>
        <begin position="397"/>
        <end position="418"/>
    </location>
</feature>
<feature type="transmembrane region" description="Helical" evidence="6">
    <location>
        <begin position="91"/>
        <end position="114"/>
    </location>
</feature>
<reference evidence="7 8" key="1">
    <citation type="submission" date="2020-08" db="EMBL/GenBank/DDBJ databases">
        <title>Genome sequence of Sphingomonas lutea KCTC 23642T.</title>
        <authorList>
            <person name="Hyun D.-W."/>
            <person name="Bae J.-W."/>
        </authorList>
    </citation>
    <scope>NUCLEOTIDE SEQUENCE [LARGE SCALE GENOMIC DNA]</scope>
    <source>
        <strain evidence="7 8">KCTC 23642</strain>
    </source>
</reference>
<dbReference type="PANTHER" id="PTHR42770">
    <property type="entry name" value="AMINO ACID TRANSPORTER-RELATED"/>
    <property type="match status" value="1"/>
</dbReference>
<accession>A0A7G9SHN9</accession>
<organism evidence="7 8">
    <name type="scientific">Sphingomonas lutea</name>
    <dbReference type="NCBI Taxonomy" id="1045317"/>
    <lineage>
        <taxon>Bacteria</taxon>
        <taxon>Pseudomonadati</taxon>
        <taxon>Pseudomonadota</taxon>
        <taxon>Alphaproteobacteria</taxon>
        <taxon>Sphingomonadales</taxon>
        <taxon>Sphingomonadaceae</taxon>
        <taxon>Sphingomonas</taxon>
    </lineage>
</organism>
<keyword evidence="3 6" id="KW-0812">Transmembrane</keyword>
<keyword evidence="8" id="KW-1185">Reference proteome</keyword>
<evidence type="ECO:0000256" key="3">
    <source>
        <dbReference type="ARBA" id="ARBA00022692"/>
    </source>
</evidence>
<dbReference type="Gene3D" id="1.20.1740.10">
    <property type="entry name" value="Amino acid/polyamine transporter I"/>
    <property type="match status" value="1"/>
</dbReference>
<feature type="transmembrane region" description="Helical" evidence="6">
    <location>
        <begin position="158"/>
        <end position="180"/>
    </location>
</feature>
<dbReference type="RefSeq" id="WP_187537953.1">
    <property type="nucleotide sequence ID" value="NZ_BAABJT010000001.1"/>
</dbReference>
<feature type="transmembrane region" description="Helical" evidence="6">
    <location>
        <begin position="192"/>
        <end position="212"/>
    </location>
</feature>
<dbReference type="Pfam" id="PF13520">
    <property type="entry name" value="AA_permease_2"/>
    <property type="match status" value="1"/>
</dbReference>
<evidence type="ECO:0000256" key="1">
    <source>
        <dbReference type="ARBA" id="ARBA00004651"/>
    </source>
</evidence>
<evidence type="ECO:0000313" key="8">
    <source>
        <dbReference type="Proteomes" id="UP000515971"/>
    </source>
</evidence>